<feature type="region of interest" description="Disordered" evidence="1">
    <location>
        <begin position="1"/>
        <end position="27"/>
    </location>
</feature>
<name>A0A6A6TVM6_9PEZI</name>
<feature type="compositionally biased region" description="Basic and acidic residues" evidence="1">
    <location>
        <begin position="15"/>
        <end position="27"/>
    </location>
</feature>
<keyword evidence="3" id="KW-1185">Reference proteome</keyword>
<evidence type="ECO:0000313" key="2">
    <source>
        <dbReference type="EMBL" id="KAF2663381.1"/>
    </source>
</evidence>
<evidence type="ECO:0000256" key="1">
    <source>
        <dbReference type="SAM" id="MobiDB-lite"/>
    </source>
</evidence>
<organism evidence="2 3">
    <name type="scientific">Microthyrium microscopicum</name>
    <dbReference type="NCBI Taxonomy" id="703497"/>
    <lineage>
        <taxon>Eukaryota</taxon>
        <taxon>Fungi</taxon>
        <taxon>Dikarya</taxon>
        <taxon>Ascomycota</taxon>
        <taxon>Pezizomycotina</taxon>
        <taxon>Dothideomycetes</taxon>
        <taxon>Dothideomycetes incertae sedis</taxon>
        <taxon>Microthyriales</taxon>
        <taxon>Microthyriaceae</taxon>
        <taxon>Microthyrium</taxon>
    </lineage>
</organism>
<accession>A0A6A6TVM6</accession>
<dbReference type="EMBL" id="MU004246">
    <property type="protein sequence ID" value="KAF2663381.1"/>
    <property type="molecule type" value="Genomic_DNA"/>
</dbReference>
<gene>
    <name evidence="2" type="ORF">BT63DRAFT_461489</name>
</gene>
<evidence type="ECO:0000313" key="3">
    <source>
        <dbReference type="Proteomes" id="UP000799302"/>
    </source>
</evidence>
<dbReference type="AlphaFoldDB" id="A0A6A6TVM6"/>
<reference evidence="2" key="1">
    <citation type="journal article" date="2020" name="Stud. Mycol.">
        <title>101 Dothideomycetes genomes: a test case for predicting lifestyles and emergence of pathogens.</title>
        <authorList>
            <person name="Haridas S."/>
            <person name="Albert R."/>
            <person name="Binder M."/>
            <person name="Bloem J."/>
            <person name="Labutti K."/>
            <person name="Salamov A."/>
            <person name="Andreopoulos B."/>
            <person name="Baker S."/>
            <person name="Barry K."/>
            <person name="Bills G."/>
            <person name="Bluhm B."/>
            <person name="Cannon C."/>
            <person name="Castanera R."/>
            <person name="Culley D."/>
            <person name="Daum C."/>
            <person name="Ezra D."/>
            <person name="Gonzalez J."/>
            <person name="Henrissat B."/>
            <person name="Kuo A."/>
            <person name="Liang C."/>
            <person name="Lipzen A."/>
            <person name="Lutzoni F."/>
            <person name="Magnuson J."/>
            <person name="Mondo S."/>
            <person name="Nolan M."/>
            <person name="Ohm R."/>
            <person name="Pangilinan J."/>
            <person name="Park H.-J."/>
            <person name="Ramirez L."/>
            <person name="Alfaro M."/>
            <person name="Sun H."/>
            <person name="Tritt A."/>
            <person name="Yoshinaga Y."/>
            <person name="Zwiers L.-H."/>
            <person name="Turgeon B."/>
            <person name="Goodwin S."/>
            <person name="Spatafora J."/>
            <person name="Crous P."/>
            <person name="Grigoriev I."/>
        </authorList>
    </citation>
    <scope>NUCLEOTIDE SEQUENCE</scope>
    <source>
        <strain evidence="2">CBS 115976</strain>
    </source>
</reference>
<proteinExistence type="predicted"/>
<feature type="compositionally biased region" description="Polar residues" evidence="1">
    <location>
        <begin position="1"/>
        <end position="14"/>
    </location>
</feature>
<sequence>MTDQQISSLITTGNHNEDDSRPPKAMDYRNKALPALPKVPDRAPEPAFRFKHHYQESQHSCASSSLESFLLSSLRCQLAESQEMLALEKRRRMDAEHAISTNTAECSNIETVYRVCWTQLVAAQMDNIRLRSILAIQLESTNSFQADSNFSSSFENDQRVASTYMRAILHTLRKTWSTFTTCTQRNWTSMNHL</sequence>
<dbReference type="Proteomes" id="UP000799302">
    <property type="component" value="Unassembled WGS sequence"/>
</dbReference>
<protein>
    <submittedName>
        <fullName evidence="2">Uncharacterized protein</fullName>
    </submittedName>
</protein>